<name>A0A0E9WJD8_ANGAN</name>
<evidence type="ECO:0000313" key="1">
    <source>
        <dbReference type="EMBL" id="JAH89700.1"/>
    </source>
</evidence>
<dbReference type="AlphaFoldDB" id="A0A0E9WJD8"/>
<sequence>MFWVTLNPDYLLIHLVGNDVRVINGLYSKFNASGHLVRVSLALLS</sequence>
<organism evidence="1">
    <name type="scientific">Anguilla anguilla</name>
    <name type="common">European freshwater eel</name>
    <name type="synonym">Muraena anguilla</name>
    <dbReference type="NCBI Taxonomy" id="7936"/>
    <lineage>
        <taxon>Eukaryota</taxon>
        <taxon>Metazoa</taxon>
        <taxon>Chordata</taxon>
        <taxon>Craniata</taxon>
        <taxon>Vertebrata</taxon>
        <taxon>Euteleostomi</taxon>
        <taxon>Actinopterygii</taxon>
        <taxon>Neopterygii</taxon>
        <taxon>Teleostei</taxon>
        <taxon>Anguilliformes</taxon>
        <taxon>Anguillidae</taxon>
        <taxon>Anguilla</taxon>
    </lineage>
</organism>
<reference evidence="1" key="1">
    <citation type="submission" date="2014-11" db="EMBL/GenBank/DDBJ databases">
        <authorList>
            <person name="Amaro Gonzalez C."/>
        </authorList>
    </citation>
    <scope>NUCLEOTIDE SEQUENCE</scope>
</reference>
<reference evidence="1" key="2">
    <citation type="journal article" date="2015" name="Fish Shellfish Immunol.">
        <title>Early steps in the European eel (Anguilla anguilla)-Vibrio vulnificus interaction in the gills: Role of the RtxA13 toxin.</title>
        <authorList>
            <person name="Callol A."/>
            <person name="Pajuelo D."/>
            <person name="Ebbesson L."/>
            <person name="Teles M."/>
            <person name="MacKenzie S."/>
            <person name="Amaro C."/>
        </authorList>
    </citation>
    <scope>NUCLEOTIDE SEQUENCE</scope>
</reference>
<accession>A0A0E9WJD8</accession>
<proteinExistence type="predicted"/>
<dbReference type="EMBL" id="GBXM01018877">
    <property type="protein sequence ID" value="JAH89700.1"/>
    <property type="molecule type" value="Transcribed_RNA"/>
</dbReference>
<protein>
    <submittedName>
        <fullName evidence="1">Uncharacterized protein</fullName>
    </submittedName>
</protein>